<dbReference type="AlphaFoldDB" id="A0A4C1SEI4"/>
<protein>
    <submittedName>
        <fullName evidence="2">Uncharacterized protein</fullName>
    </submittedName>
</protein>
<comment type="caution">
    <text evidence="2">The sequence shown here is derived from an EMBL/GenBank/DDBJ whole genome shotgun (WGS) entry which is preliminary data.</text>
</comment>
<gene>
    <name evidence="2" type="ORF">EVAR_725_1</name>
</gene>
<evidence type="ECO:0000313" key="3">
    <source>
        <dbReference type="Proteomes" id="UP000299102"/>
    </source>
</evidence>
<dbReference type="EMBL" id="BGZK01000003">
    <property type="protein sequence ID" value="GBO99577.1"/>
    <property type="molecule type" value="Genomic_DNA"/>
</dbReference>
<evidence type="ECO:0000313" key="2">
    <source>
        <dbReference type="EMBL" id="GBO99577.1"/>
    </source>
</evidence>
<keyword evidence="3" id="KW-1185">Reference proteome</keyword>
<proteinExistence type="predicted"/>
<reference evidence="2 3" key="1">
    <citation type="journal article" date="2019" name="Commun. Biol.">
        <title>The bagworm genome reveals a unique fibroin gene that provides high tensile strength.</title>
        <authorList>
            <person name="Kono N."/>
            <person name="Nakamura H."/>
            <person name="Ohtoshi R."/>
            <person name="Tomita M."/>
            <person name="Numata K."/>
            <person name="Arakawa K."/>
        </authorList>
    </citation>
    <scope>NUCLEOTIDE SEQUENCE [LARGE SCALE GENOMIC DNA]</scope>
</reference>
<accession>A0A4C1SEI4</accession>
<dbReference type="Proteomes" id="UP000299102">
    <property type="component" value="Unassembled WGS sequence"/>
</dbReference>
<feature type="region of interest" description="Disordered" evidence="1">
    <location>
        <begin position="65"/>
        <end position="94"/>
    </location>
</feature>
<name>A0A4C1SEI4_EUMVA</name>
<sequence>MLFKLMVGKTNFVASRLLHESTGGPFPFHRPTPASIIQLRAGCLHQSSPPLIRYSISTQEASNILGGKPACEPSASRRSPPPMGTDDSEKSRSH</sequence>
<evidence type="ECO:0000256" key="1">
    <source>
        <dbReference type="SAM" id="MobiDB-lite"/>
    </source>
</evidence>
<organism evidence="2 3">
    <name type="scientific">Eumeta variegata</name>
    <name type="common">Bagworm moth</name>
    <name type="synonym">Eumeta japonica</name>
    <dbReference type="NCBI Taxonomy" id="151549"/>
    <lineage>
        <taxon>Eukaryota</taxon>
        <taxon>Metazoa</taxon>
        <taxon>Ecdysozoa</taxon>
        <taxon>Arthropoda</taxon>
        <taxon>Hexapoda</taxon>
        <taxon>Insecta</taxon>
        <taxon>Pterygota</taxon>
        <taxon>Neoptera</taxon>
        <taxon>Endopterygota</taxon>
        <taxon>Lepidoptera</taxon>
        <taxon>Glossata</taxon>
        <taxon>Ditrysia</taxon>
        <taxon>Tineoidea</taxon>
        <taxon>Psychidae</taxon>
        <taxon>Oiketicinae</taxon>
        <taxon>Eumeta</taxon>
    </lineage>
</organism>